<dbReference type="AlphaFoldDB" id="A0A839SW96"/>
<evidence type="ECO:0000256" key="1">
    <source>
        <dbReference type="SAM" id="SignalP"/>
    </source>
</evidence>
<proteinExistence type="predicted"/>
<accession>A0A839SW96</accession>
<sequence>MRLFFAVLGLAALLPLGAADAQVGQVLQCNEETTGGIEFKDGSSSVLPFQGDGFAMEFISEVEMVMTHPKRPGSQTLGKQESFVCAKPYKDLQPMLYVCTLGAEMVAYDSMKKTFTWGYLFSENISTYGAPNSFVAVGRCSAS</sequence>
<feature type="chain" id="PRO_5032815918" evidence="1">
    <location>
        <begin position="22"/>
        <end position="143"/>
    </location>
</feature>
<evidence type="ECO:0000313" key="2">
    <source>
        <dbReference type="EMBL" id="MBB3066762.1"/>
    </source>
</evidence>
<evidence type="ECO:0000313" key="3">
    <source>
        <dbReference type="Proteomes" id="UP000581135"/>
    </source>
</evidence>
<dbReference type="EMBL" id="JACHXA010000010">
    <property type="protein sequence ID" value="MBB3066762.1"/>
    <property type="molecule type" value="Genomic_DNA"/>
</dbReference>
<protein>
    <submittedName>
        <fullName evidence="2">Uncharacterized protein</fullName>
    </submittedName>
</protein>
<dbReference type="RefSeq" id="WP_183417585.1">
    <property type="nucleotide sequence ID" value="NZ_JACHXA010000010.1"/>
</dbReference>
<keyword evidence="1" id="KW-0732">Signal</keyword>
<gene>
    <name evidence="2" type="ORF">FHR98_003072</name>
</gene>
<name>A0A839SW96_9PROT</name>
<feature type="signal peptide" evidence="1">
    <location>
        <begin position="1"/>
        <end position="21"/>
    </location>
</feature>
<comment type="caution">
    <text evidence="2">The sequence shown here is derived from an EMBL/GenBank/DDBJ whole genome shotgun (WGS) entry which is preliminary data.</text>
</comment>
<keyword evidence="3" id="KW-1185">Reference proteome</keyword>
<reference evidence="2 3" key="1">
    <citation type="submission" date="2020-08" db="EMBL/GenBank/DDBJ databases">
        <title>Genomic Encyclopedia of Type Strains, Phase III (KMG-III): the genomes of soil and plant-associated and newly described type strains.</title>
        <authorList>
            <person name="Whitman W."/>
        </authorList>
    </citation>
    <scope>NUCLEOTIDE SEQUENCE [LARGE SCALE GENOMIC DNA]</scope>
    <source>
        <strain evidence="2 3">CECT 8803</strain>
    </source>
</reference>
<dbReference type="Proteomes" id="UP000581135">
    <property type="component" value="Unassembled WGS sequence"/>
</dbReference>
<organism evidence="2 3">
    <name type="scientific">Limibacillus halophilus</name>
    <dbReference type="NCBI Taxonomy" id="1579333"/>
    <lineage>
        <taxon>Bacteria</taxon>
        <taxon>Pseudomonadati</taxon>
        <taxon>Pseudomonadota</taxon>
        <taxon>Alphaproteobacteria</taxon>
        <taxon>Rhodospirillales</taxon>
        <taxon>Rhodovibrionaceae</taxon>
        <taxon>Limibacillus</taxon>
    </lineage>
</organism>